<keyword evidence="2" id="KW-1185">Reference proteome</keyword>
<dbReference type="RefSeq" id="XP_033689596.1">
    <property type="nucleotide sequence ID" value="XM_033819823.1"/>
</dbReference>
<organism evidence="1 2">
    <name type="scientific">Trematosphaeria pertusa</name>
    <dbReference type="NCBI Taxonomy" id="390896"/>
    <lineage>
        <taxon>Eukaryota</taxon>
        <taxon>Fungi</taxon>
        <taxon>Dikarya</taxon>
        <taxon>Ascomycota</taxon>
        <taxon>Pezizomycotina</taxon>
        <taxon>Dothideomycetes</taxon>
        <taxon>Pleosporomycetidae</taxon>
        <taxon>Pleosporales</taxon>
        <taxon>Massarineae</taxon>
        <taxon>Trematosphaeriaceae</taxon>
        <taxon>Trematosphaeria</taxon>
    </lineage>
</organism>
<sequence>MRSYFLQPLSFRARFLLAASHRWFSVLDEGLVPARRFRGGVALSLRLICSQPLAVHKNGVNCHFVGRASDCSERHRFPSLPCGEPPCGRGSDDLTAGPTCPVRIAKVRAPYHPHSSLRAHRKMMNVLQVKAECDTKSHAWRGECSLEGGSGSRDVRAGSGCERVHEICRWDSDEN</sequence>
<dbReference type="EMBL" id="ML987190">
    <property type="protein sequence ID" value="KAF2254592.1"/>
    <property type="molecule type" value="Genomic_DNA"/>
</dbReference>
<dbReference type="GeneID" id="54573153"/>
<evidence type="ECO:0000313" key="1">
    <source>
        <dbReference type="EMBL" id="KAF2254592.1"/>
    </source>
</evidence>
<protein>
    <submittedName>
        <fullName evidence="1">Uncharacterized protein</fullName>
    </submittedName>
</protein>
<dbReference type="Proteomes" id="UP000800094">
    <property type="component" value="Unassembled WGS sequence"/>
</dbReference>
<name>A0A6A6IXC7_9PLEO</name>
<accession>A0A6A6IXC7</accession>
<dbReference type="AlphaFoldDB" id="A0A6A6IXC7"/>
<reference evidence="1" key="1">
    <citation type="journal article" date="2020" name="Stud. Mycol.">
        <title>101 Dothideomycetes genomes: a test case for predicting lifestyles and emergence of pathogens.</title>
        <authorList>
            <person name="Haridas S."/>
            <person name="Albert R."/>
            <person name="Binder M."/>
            <person name="Bloem J."/>
            <person name="Labutti K."/>
            <person name="Salamov A."/>
            <person name="Andreopoulos B."/>
            <person name="Baker S."/>
            <person name="Barry K."/>
            <person name="Bills G."/>
            <person name="Bluhm B."/>
            <person name="Cannon C."/>
            <person name="Castanera R."/>
            <person name="Culley D."/>
            <person name="Daum C."/>
            <person name="Ezra D."/>
            <person name="Gonzalez J."/>
            <person name="Henrissat B."/>
            <person name="Kuo A."/>
            <person name="Liang C."/>
            <person name="Lipzen A."/>
            <person name="Lutzoni F."/>
            <person name="Magnuson J."/>
            <person name="Mondo S."/>
            <person name="Nolan M."/>
            <person name="Ohm R."/>
            <person name="Pangilinan J."/>
            <person name="Park H.-J."/>
            <person name="Ramirez L."/>
            <person name="Alfaro M."/>
            <person name="Sun H."/>
            <person name="Tritt A."/>
            <person name="Yoshinaga Y."/>
            <person name="Zwiers L.-H."/>
            <person name="Turgeon B."/>
            <person name="Goodwin S."/>
            <person name="Spatafora J."/>
            <person name="Crous P."/>
            <person name="Grigoriev I."/>
        </authorList>
    </citation>
    <scope>NUCLEOTIDE SEQUENCE</scope>
    <source>
        <strain evidence="1">CBS 122368</strain>
    </source>
</reference>
<evidence type="ECO:0000313" key="2">
    <source>
        <dbReference type="Proteomes" id="UP000800094"/>
    </source>
</evidence>
<proteinExistence type="predicted"/>
<gene>
    <name evidence="1" type="ORF">BU26DRAFT_141481</name>
</gene>